<evidence type="ECO:0000313" key="13">
    <source>
        <dbReference type="EMBL" id="MBB5985618.1"/>
    </source>
</evidence>
<proteinExistence type="inferred from homology"/>
<evidence type="ECO:0000259" key="12">
    <source>
        <dbReference type="Pfam" id="PF03447"/>
    </source>
</evidence>
<reference evidence="13 14" key="1">
    <citation type="submission" date="2020-08" db="EMBL/GenBank/DDBJ databases">
        <title>Exploring microbial biodiversity for novel pathways involved in the catabolism of aromatic compounds derived from lignin.</title>
        <authorList>
            <person name="Elkins J."/>
        </authorList>
    </citation>
    <scope>NUCLEOTIDE SEQUENCE [LARGE SCALE GENOMIC DNA]</scope>
    <source>
        <strain evidence="13 14">B1D3A</strain>
    </source>
</reference>
<dbReference type="PROSITE" id="PS01042">
    <property type="entry name" value="HOMOSER_DHGENASE"/>
    <property type="match status" value="1"/>
</dbReference>
<evidence type="ECO:0000256" key="7">
    <source>
        <dbReference type="ARBA" id="ARBA00022697"/>
    </source>
</evidence>
<dbReference type="InterPro" id="IPR022697">
    <property type="entry name" value="HDH_short"/>
</dbReference>
<dbReference type="GO" id="GO:0004412">
    <property type="term" value="F:homoserine dehydrogenase activity"/>
    <property type="evidence" value="ECO:0007669"/>
    <property type="project" value="UniProtKB-EC"/>
</dbReference>
<dbReference type="InterPro" id="IPR005106">
    <property type="entry name" value="Asp/hSer_DH_NAD-bd"/>
</dbReference>
<keyword evidence="14" id="KW-1185">Reference proteome</keyword>
<dbReference type="Gene3D" id="3.30.360.10">
    <property type="entry name" value="Dihydrodipicolinate Reductase, domain 2"/>
    <property type="match status" value="1"/>
</dbReference>
<evidence type="ECO:0000313" key="14">
    <source>
        <dbReference type="Proteomes" id="UP001138540"/>
    </source>
</evidence>
<feature type="domain" description="Homoserine dehydrogenase catalytic" evidence="11">
    <location>
        <begin position="145"/>
        <end position="322"/>
    </location>
</feature>
<accession>A0ABR6NEB3</accession>
<evidence type="ECO:0000256" key="2">
    <source>
        <dbReference type="ARBA" id="ARBA00005062"/>
    </source>
</evidence>
<gene>
    <name evidence="13" type="ORF">HNP60_001592</name>
</gene>
<protein>
    <recommendedName>
        <fullName evidence="5">Homoserine dehydrogenase</fullName>
        <ecNumber evidence="4">1.1.1.3</ecNumber>
    </recommendedName>
</protein>
<dbReference type="RefSeq" id="WP_184152211.1">
    <property type="nucleotide sequence ID" value="NZ_JACHKA010000001.1"/>
</dbReference>
<dbReference type="InterPro" id="IPR019811">
    <property type="entry name" value="HDH_CS"/>
</dbReference>
<dbReference type="Proteomes" id="UP001138540">
    <property type="component" value="Unassembled WGS sequence"/>
</dbReference>
<dbReference type="PIRSF" id="PIRSF036497">
    <property type="entry name" value="HDH_short"/>
    <property type="match status" value="1"/>
</dbReference>
<dbReference type="PANTHER" id="PTHR43331">
    <property type="entry name" value="HOMOSERINE DEHYDROGENASE"/>
    <property type="match status" value="1"/>
</dbReference>
<dbReference type="SUPFAM" id="SSF51735">
    <property type="entry name" value="NAD(P)-binding Rossmann-fold domains"/>
    <property type="match status" value="1"/>
</dbReference>
<dbReference type="InterPro" id="IPR001342">
    <property type="entry name" value="HDH_cat"/>
</dbReference>
<dbReference type="Gene3D" id="3.40.50.720">
    <property type="entry name" value="NAD(P)-binding Rossmann-like Domain"/>
    <property type="match status" value="1"/>
</dbReference>
<evidence type="ECO:0000256" key="4">
    <source>
        <dbReference type="ARBA" id="ARBA00013213"/>
    </source>
</evidence>
<name>A0ABR6NEB3_9SPHN</name>
<evidence type="ECO:0000256" key="8">
    <source>
        <dbReference type="ARBA" id="ARBA00023002"/>
    </source>
</evidence>
<dbReference type="EC" id="1.1.1.3" evidence="4"/>
<keyword evidence="8 13" id="KW-0560">Oxidoreductase</keyword>
<evidence type="ECO:0000256" key="9">
    <source>
        <dbReference type="ARBA" id="ARBA00023167"/>
    </source>
</evidence>
<comment type="similarity">
    <text evidence="3 10">Belongs to the homoserine dehydrogenase family.</text>
</comment>
<evidence type="ECO:0000259" key="11">
    <source>
        <dbReference type="Pfam" id="PF00742"/>
    </source>
</evidence>
<dbReference type="Pfam" id="PF00742">
    <property type="entry name" value="Homoserine_dh"/>
    <property type="match status" value="1"/>
</dbReference>
<keyword evidence="9" id="KW-0486">Methionine biosynthesis</keyword>
<keyword evidence="7" id="KW-0791">Threonine biosynthesis</keyword>
<dbReference type="Pfam" id="PF03447">
    <property type="entry name" value="NAD_binding_3"/>
    <property type="match status" value="1"/>
</dbReference>
<evidence type="ECO:0000256" key="10">
    <source>
        <dbReference type="RuleBase" id="RU004171"/>
    </source>
</evidence>
<evidence type="ECO:0000256" key="1">
    <source>
        <dbReference type="ARBA" id="ARBA00005056"/>
    </source>
</evidence>
<organism evidence="13 14">
    <name type="scientific">Sphingobium lignivorans</name>
    <dbReference type="NCBI Taxonomy" id="2735886"/>
    <lineage>
        <taxon>Bacteria</taxon>
        <taxon>Pseudomonadati</taxon>
        <taxon>Pseudomonadota</taxon>
        <taxon>Alphaproteobacteria</taxon>
        <taxon>Sphingomonadales</taxon>
        <taxon>Sphingomonadaceae</taxon>
        <taxon>Sphingobium</taxon>
    </lineage>
</organism>
<dbReference type="EMBL" id="JACHKA010000001">
    <property type="protein sequence ID" value="MBB5985618.1"/>
    <property type="molecule type" value="Genomic_DNA"/>
</dbReference>
<comment type="pathway">
    <text evidence="1">Amino-acid biosynthesis; L-threonine biosynthesis; L-threonine from L-aspartate: step 3/5.</text>
</comment>
<keyword evidence="6" id="KW-0028">Amino-acid biosynthesis</keyword>
<dbReference type="NCBIfam" id="NF004976">
    <property type="entry name" value="PRK06349.1"/>
    <property type="match status" value="1"/>
</dbReference>
<comment type="pathway">
    <text evidence="2">Amino-acid biosynthesis; L-methionine biosynthesis via de novo pathway; L-homoserine from L-aspartate: step 3/3.</text>
</comment>
<dbReference type="InterPro" id="IPR036291">
    <property type="entry name" value="NAD(P)-bd_dom_sf"/>
</dbReference>
<dbReference type="PANTHER" id="PTHR43331:SF1">
    <property type="entry name" value="HOMOSERINE DEHYDROGENASE"/>
    <property type="match status" value="1"/>
</dbReference>
<dbReference type="SUPFAM" id="SSF55347">
    <property type="entry name" value="Glyceraldehyde-3-phosphate dehydrogenase-like, C-terminal domain"/>
    <property type="match status" value="1"/>
</dbReference>
<evidence type="ECO:0000256" key="5">
    <source>
        <dbReference type="ARBA" id="ARBA00013376"/>
    </source>
</evidence>
<sequence length="331" mass="34640">MKRFNIAMTGFGAVGAALAELLLERRDHYRDRHGLDVRLTGVLRAQGAAIDAEGLPALPASFGAAPDFPAFLATARADALVEASPSDIRTGGPALTYIRTALERGLHVIAVSKGALVREGVALRDLAASRGVALAVSGAAAAALPTVDVIRHALAGARVLRIEGILNATTNHLLSAMMARDISLEAALIEAQAAGIAEADPSLDIDGWDTAAKLLIMALFGLDARLSIDDMAVAGIRHVDQAQVRHWRAAGLVPKLIGHARRDGDMWRAGVTLQALPGDDPFARVQGSEKAIRIETDDLGTLMVSGGGSAPRATAAAALKDLEHILRERRA</sequence>
<evidence type="ECO:0000256" key="6">
    <source>
        <dbReference type="ARBA" id="ARBA00022605"/>
    </source>
</evidence>
<evidence type="ECO:0000256" key="3">
    <source>
        <dbReference type="ARBA" id="ARBA00006753"/>
    </source>
</evidence>
<feature type="domain" description="Aspartate/homoserine dehydrogenase NAD-binding" evidence="12">
    <location>
        <begin position="10"/>
        <end position="135"/>
    </location>
</feature>
<comment type="caution">
    <text evidence="13">The sequence shown here is derived from an EMBL/GenBank/DDBJ whole genome shotgun (WGS) entry which is preliminary data.</text>
</comment>